<dbReference type="PANTHER" id="PTHR38371:SF1">
    <property type="entry name" value="RHO GTPASE-ACTIVATING PROTEIN"/>
    <property type="match status" value="1"/>
</dbReference>
<keyword evidence="3" id="KW-1185">Reference proteome</keyword>
<dbReference type="eggNOG" id="ENOG502QVYW">
    <property type="taxonomic scope" value="Eukaryota"/>
</dbReference>
<feature type="region of interest" description="Disordered" evidence="1">
    <location>
        <begin position="502"/>
        <end position="523"/>
    </location>
</feature>
<feature type="region of interest" description="Disordered" evidence="1">
    <location>
        <begin position="270"/>
        <end position="289"/>
    </location>
</feature>
<protein>
    <submittedName>
        <fullName evidence="2">Uncharacterized protein</fullName>
    </submittedName>
</protein>
<feature type="region of interest" description="Disordered" evidence="1">
    <location>
        <begin position="199"/>
        <end position="226"/>
    </location>
</feature>
<dbReference type="PANTHER" id="PTHR38371">
    <property type="entry name" value="RHO GTPASE-ACTIVATING PROTEIN"/>
    <property type="match status" value="1"/>
</dbReference>
<feature type="compositionally biased region" description="Basic and acidic residues" evidence="1">
    <location>
        <begin position="56"/>
        <end position="68"/>
    </location>
</feature>
<dbReference type="EMBL" id="KE343994">
    <property type="protein sequence ID" value="EXB50302.1"/>
    <property type="molecule type" value="Genomic_DNA"/>
</dbReference>
<feature type="region of interest" description="Disordered" evidence="1">
    <location>
        <begin position="1"/>
        <end position="86"/>
    </location>
</feature>
<sequence>MDDFEPPSFSLGLDLFFDSEPQIAAEAPPQDPPAGSTSPTLQDDAGGDTDFGPRVAESDPESRSEPPRVLKRLRRGPPQLRETTALRSCVAEDDIEEFSSQEDVLEELHPPTQYRSMCSSSKIPLHGCGAITKQSSEWKARNKEPVSTATASASAEISHSERLFPKLTISPLRKFQLIDSDSDEPSTSEKVMIMGDPQIDQSSKKQQSNHGQSATTSGQKRNASDCMPKSADLWKDFCPVKSFRIPTPALDEMCNQYFHSVKDKNASVKLGSDKSVKSSSGFRETTNGQSIEQPWNTANLILPAHRYFLHHDPRIRKLVRNRLPNFFPLGIDENNENQQNGAAVIDYMGQFGNREPSKRQATQQVDPERNSKRGRTKANAENSSKKQSNTSRRLNEGGVLHASEGWVDPKRGKVAGKKSVKKSSKNRRNTAQASSAGEGLHDSGSWLDPRSSVTSNKKNSGKQGSHSNGQSVGQWYTGPNGRKVYVNKNGQELTGQIAYRQYKKDKGGLNKAERKASSKKKKS</sequence>
<dbReference type="AlphaFoldDB" id="W9RC38"/>
<reference evidence="3" key="1">
    <citation type="submission" date="2013-01" db="EMBL/GenBank/DDBJ databases">
        <title>Draft Genome Sequence of a Mulberry Tree, Morus notabilis C.K. Schneid.</title>
        <authorList>
            <person name="He N."/>
            <person name="Zhao S."/>
        </authorList>
    </citation>
    <scope>NUCLEOTIDE SEQUENCE</scope>
</reference>
<dbReference type="KEGG" id="mnt:21400823"/>
<dbReference type="Proteomes" id="UP000030645">
    <property type="component" value="Unassembled WGS sequence"/>
</dbReference>
<evidence type="ECO:0000313" key="3">
    <source>
        <dbReference type="Proteomes" id="UP000030645"/>
    </source>
</evidence>
<feature type="compositionally biased region" description="Polar residues" evidence="1">
    <location>
        <begin position="379"/>
        <end position="392"/>
    </location>
</feature>
<gene>
    <name evidence="2" type="ORF">L484_017840</name>
</gene>
<feature type="compositionally biased region" description="Basic residues" evidence="1">
    <location>
        <begin position="412"/>
        <end position="428"/>
    </location>
</feature>
<proteinExistence type="predicted"/>
<evidence type="ECO:0000256" key="1">
    <source>
        <dbReference type="SAM" id="MobiDB-lite"/>
    </source>
</evidence>
<dbReference type="OrthoDB" id="1671977at2759"/>
<feature type="compositionally biased region" description="Polar residues" evidence="1">
    <location>
        <begin position="277"/>
        <end position="289"/>
    </location>
</feature>
<feature type="compositionally biased region" description="Basic and acidic residues" evidence="1">
    <location>
        <begin position="502"/>
        <end position="516"/>
    </location>
</feature>
<organism evidence="2 3">
    <name type="scientific">Morus notabilis</name>
    <dbReference type="NCBI Taxonomy" id="981085"/>
    <lineage>
        <taxon>Eukaryota</taxon>
        <taxon>Viridiplantae</taxon>
        <taxon>Streptophyta</taxon>
        <taxon>Embryophyta</taxon>
        <taxon>Tracheophyta</taxon>
        <taxon>Spermatophyta</taxon>
        <taxon>Magnoliopsida</taxon>
        <taxon>eudicotyledons</taxon>
        <taxon>Gunneridae</taxon>
        <taxon>Pentapetalae</taxon>
        <taxon>rosids</taxon>
        <taxon>fabids</taxon>
        <taxon>Rosales</taxon>
        <taxon>Moraceae</taxon>
        <taxon>Moreae</taxon>
        <taxon>Morus</taxon>
    </lineage>
</organism>
<name>W9RC38_9ROSA</name>
<evidence type="ECO:0000313" key="2">
    <source>
        <dbReference type="EMBL" id="EXB50302.1"/>
    </source>
</evidence>
<feature type="region of interest" description="Disordered" evidence="1">
    <location>
        <begin position="353"/>
        <end position="489"/>
    </location>
</feature>
<feature type="compositionally biased region" description="Polar residues" evidence="1">
    <location>
        <begin position="199"/>
        <end position="221"/>
    </location>
</feature>
<dbReference type="STRING" id="981085.W9RC38"/>
<feature type="compositionally biased region" description="Polar residues" evidence="1">
    <location>
        <begin position="451"/>
        <end position="474"/>
    </location>
</feature>
<accession>W9RC38</accession>